<evidence type="ECO:0000256" key="1">
    <source>
        <dbReference type="SAM" id="Phobius"/>
    </source>
</evidence>
<feature type="transmembrane region" description="Helical" evidence="1">
    <location>
        <begin position="56"/>
        <end position="78"/>
    </location>
</feature>
<keyword evidence="1" id="KW-0472">Membrane</keyword>
<organism evidence="2 3">
    <name type="scientific">Mumia zhuanghuii</name>
    <dbReference type="NCBI Taxonomy" id="2585211"/>
    <lineage>
        <taxon>Bacteria</taxon>
        <taxon>Bacillati</taxon>
        <taxon>Actinomycetota</taxon>
        <taxon>Actinomycetes</taxon>
        <taxon>Propionibacteriales</taxon>
        <taxon>Nocardioidaceae</taxon>
        <taxon>Mumia</taxon>
    </lineage>
</organism>
<dbReference type="Proteomes" id="UP000307768">
    <property type="component" value="Unassembled WGS sequence"/>
</dbReference>
<sequence length="157" mass="16364">MTATTVLTLLGVVGTGVMAGVYVAFSVMVMPSLDRRPPQEAVAFMQETNRYAVRPAFQLAFSGTAVVAVVLVVLALVADDVSRGWLLTGSAAYLLTIVVTGGFHIPRNNAIDAVDAADAAASDVAWTAYSRPWTLGNHARALLCVVALLAYVAALGV</sequence>
<feature type="transmembrane region" description="Helical" evidence="1">
    <location>
        <begin position="139"/>
        <end position="156"/>
    </location>
</feature>
<protein>
    <submittedName>
        <fullName evidence="2">DUF1772 domain-containing protein</fullName>
    </submittedName>
</protein>
<evidence type="ECO:0000313" key="3">
    <source>
        <dbReference type="Proteomes" id="UP000307768"/>
    </source>
</evidence>
<keyword evidence="1" id="KW-0812">Transmembrane</keyword>
<feature type="transmembrane region" description="Helical" evidence="1">
    <location>
        <begin position="85"/>
        <end position="105"/>
    </location>
</feature>
<dbReference type="InterPro" id="IPR013901">
    <property type="entry name" value="Anthrone_oxy"/>
</dbReference>
<reference evidence="2 3" key="1">
    <citation type="submission" date="2019-09" db="EMBL/GenBank/DDBJ databases">
        <title>Mumia zhuanghuii sp. nov. isolated from the intestinal contents of plateau pika (Ochotona curzoniae) in the Qinghai-Tibet plateau of China.</title>
        <authorList>
            <person name="Tian Z."/>
        </authorList>
    </citation>
    <scope>NUCLEOTIDE SEQUENCE [LARGE SCALE GENOMIC DNA]</scope>
    <source>
        <strain evidence="3">350</strain>
    </source>
</reference>
<dbReference type="AlphaFoldDB" id="A0A5Q6RPB9"/>
<gene>
    <name evidence="2" type="ORF">FE697_018565</name>
</gene>
<dbReference type="Pfam" id="PF08592">
    <property type="entry name" value="Anthrone_oxy"/>
    <property type="match status" value="1"/>
</dbReference>
<dbReference type="OrthoDB" id="428263at2"/>
<keyword evidence="1" id="KW-1133">Transmembrane helix</keyword>
<proteinExistence type="predicted"/>
<name>A0A5Q6RPB9_9ACTN</name>
<accession>A0A5Q6RPB9</accession>
<evidence type="ECO:0000313" key="2">
    <source>
        <dbReference type="EMBL" id="KAA1419903.1"/>
    </source>
</evidence>
<dbReference type="RefSeq" id="WP_149771126.1">
    <property type="nucleotide sequence ID" value="NZ_VDFQ02000006.1"/>
</dbReference>
<comment type="caution">
    <text evidence="2">The sequence shown here is derived from an EMBL/GenBank/DDBJ whole genome shotgun (WGS) entry which is preliminary data.</text>
</comment>
<dbReference type="EMBL" id="VDFQ02000006">
    <property type="protein sequence ID" value="KAA1419903.1"/>
    <property type="molecule type" value="Genomic_DNA"/>
</dbReference>